<organism evidence="10 11">
    <name type="scientific">Desulfosporosinus hippei DSM 8344</name>
    <dbReference type="NCBI Taxonomy" id="1121419"/>
    <lineage>
        <taxon>Bacteria</taxon>
        <taxon>Bacillati</taxon>
        <taxon>Bacillota</taxon>
        <taxon>Clostridia</taxon>
        <taxon>Eubacteriales</taxon>
        <taxon>Desulfitobacteriaceae</taxon>
        <taxon>Desulfosporosinus</taxon>
    </lineage>
</organism>
<evidence type="ECO:0000256" key="1">
    <source>
        <dbReference type="ARBA" id="ARBA00018672"/>
    </source>
</evidence>
<dbReference type="InterPro" id="IPR016032">
    <property type="entry name" value="Sig_transdc_resp-reg_C-effctor"/>
</dbReference>
<dbReference type="InterPro" id="IPR058245">
    <property type="entry name" value="NreC/VraR/RcsB-like_REC"/>
</dbReference>
<dbReference type="OrthoDB" id="9779069at2"/>
<dbReference type="SUPFAM" id="SSF52172">
    <property type="entry name" value="CheY-like"/>
    <property type="match status" value="1"/>
</dbReference>
<reference evidence="11" key="1">
    <citation type="submission" date="2016-10" db="EMBL/GenBank/DDBJ databases">
        <authorList>
            <person name="Varghese N."/>
            <person name="Submissions S."/>
        </authorList>
    </citation>
    <scope>NUCLEOTIDE SEQUENCE [LARGE SCALE GENOMIC DNA]</scope>
    <source>
        <strain evidence="11">DSM 8344</strain>
    </source>
</reference>
<evidence type="ECO:0000256" key="7">
    <source>
        <dbReference type="PROSITE-ProRule" id="PRU00169"/>
    </source>
</evidence>
<evidence type="ECO:0000256" key="5">
    <source>
        <dbReference type="ARBA" id="ARBA00023163"/>
    </source>
</evidence>
<dbReference type="Pfam" id="PF00196">
    <property type="entry name" value="GerE"/>
    <property type="match status" value="1"/>
</dbReference>
<dbReference type="GO" id="GO:0006355">
    <property type="term" value="P:regulation of DNA-templated transcription"/>
    <property type="evidence" value="ECO:0007669"/>
    <property type="project" value="InterPro"/>
</dbReference>
<keyword evidence="5" id="KW-0804">Transcription</keyword>
<dbReference type="InterPro" id="IPR000792">
    <property type="entry name" value="Tscrpt_reg_LuxR_C"/>
</dbReference>
<dbReference type="Gene3D" id="3.40.50.2300">
    <property type="match status" value="1"/>
</dbReference>
<dbReference type="Pfam" id="PF00072">
    <property type="entry name" value="Response_reg"/>
    <property type="match status" value="1"/>
</dbReference>
<sequence>MIKIVIADDHPLLREGLRRILEFEDGIEVVAEVGDGQGAINIARTMKFDILLMDLNMPGVNGLEAGKVIRRECPEVGILVLTVDDSDEKVFQVLQIGVAGYLLKDVDSKTLIQSIRKVYSGEPILSPSVTGKLLDQLSQPSPMKDTCGLSDREMEILHYVVKGASNREIGTSLFISEKTVKNHLSSIYRKLAVEDRTQAALKAVKLNLFQLD</sequence>
<dbReference type="CDD" id="cd06170">
    <property type="entry name" value="LuxR_C_like"/>
    <property type="match status" value="1"/>
</dbReference>
<feature type="domain" description="HTH luxR-type" evidence="8">
    <location>
        <begin position="142"/>
        <end position="207"/>
    </location>
</feature>
<keyword evidence="4" id="KW-0238">DNA-binding</keyword>
<dbReference type="SUPFAM" id="SSF46894">
    <property type="entry name" value="C-terminal effector domain of the bipartite response regulators"/>
    <property type="match status" value="1"/>
</dbReference>
<accession>A0A1G8A313</accession>
<dbReference type="RefSeq" id="WP_034599086.1">
    <property type="nucleotide sequence ID" value="NZ_FNCP01000010.1"/>
</dbReference>
<name>A0A1G8A313_9FIRM</name>
<dbReference type="PROSITE" id="PS00622">
    <property type="entry name" value="HTH_LUXR_1"/>
    <property type="match status" value="1"/>
</dbReference>
<dbReference type="SMART" id="SM00421">
    <property type="entry name" value="HTH_LUXR"/>
    <property type="match status" value="1"/>
</dbReference>
<dbReference type="AlphaFoldDB" id="A0A1G8A313"/>
<proteinExistence type="predicted"/>
<dbReference type="InterPro" id="IPR001789">
    <property type="entry name" value="Sig_transdc_resp-reg_receiver"/>
</dbReference>
<dbReference type="EMBL" id="FNCP01000010">
    <property type="protein sequence ID" value="SDH15253.1"/>
    <property type="molecule type" value="Genomic_DNA"/>
</dbReference>
<evidence type="ECO:0000313" key="10">
    <source>
        <dbReference type="EMBL" id="SDH15253.1"/>
    </source>
</evidence>
<dbReference type="PRINTS" id="PR00038">
    <property type="entry name" value="HTHLUXR"/>
</dbReference>
<dbReference type="GO" id="GO:0000160">
    <property type="term" value="P:phosphorelay signal transduction system"/>
    <property type="evidence" value="ECO:0007669"/>
    <property type="project" value="InterPro"/>
</dbReference>
<evidence type="ECO:0000256" key="3">
    <source>
        <dbReference type="ARBA" id="ARBA00023015"/>
    </source>
</evidence>
<evidence type="ECO:0000313" key="11">
    <source>
        <dbReference type="Proteomes" id="UP000198656"/>
    </source>
</evidence>
<feature type="modified residue" description="4-aspartylphosphate" evidence="7">
    <location>
        <position position="54"/>
    </location>
</feature>
<keyword evidence="2 7" id="KW-0597">Phosphoprotein</keyword>
<dbReference type="PROSITE" id="PS50043">
    <property type="entry name" value="HTH_LUXR_2"/>
    <property type="match status" value="1"/>
</dbReference>
<dbReference type="SMART" id="SM00448">
    <property type="entry name" value="REC"/>
    <property type="match status" value="1"/>
</dbReference>
<comment type="function">
    <text evidence="6">May play the central regulatory role in sporulation. It may be an element of the effector pathway responsible for the activation of sporulation genes in response to nutritional stress. Spo0A may act in concert with spo0H (a sigma factor) to control the expression of some genes that are critical to the sporulation process.</text>
</comment>
<gene>
    <name evidence="10" type="ORF">SAMN05443529_11088</name>
</gene>
<dbReference type="Proteomes" id="UP000198656">
    <property type="component" value="Unassembled WGS sequence"/>
</dbReference>
<feature type="domain" description="Response regulatory" evidence="9">
    <location>
        <begin position="3"/>
        <end position="119"/>
    </location>
</feature>
<dbReference type="InterPro" id="IPR011006">
    <property type="entry name" value="CheY-like_superfamily"/>
</dbReference>
<dbReference type="PANTHER" id="PTHR43214:SF43">
    <property type="entry name" value="TWO-COMPONENT RESPONSE REGULATOR"/>
    <property type="match status" value="1"/>
</dbReference>
<evidence type="ECO:0000256" key="4">
    <source>
        <dbReference type="ARBA" id="ARBA00023125"/>
    </source>
</evidence>
<dbReference type="CDD" id="cd17535">
    <property type="entry name" value="REC_NarL-like"/>
    <property type="match status" value="1"/>
</dbReference>
<evidence type="ECO:0000256" key="6">
    <source>
        <dbReference type="ARBA" id="ARBA00024867"/>
    </source>
</evidence>
<dbReference type="PROSITE" id="PS50110">
    <property type="entry name" value="RESPONSE_REGULATORY"/>
    <property type="match status" value="1"/>
</dbReference>
<dbReference type="STRING" id="1121419.SAMN05443529_11088"/>
<keyword evidence="11" id="KW-1185">Reference proteome</keyword>
<dbReference type="InterPro" id="IPR039420">
    <property type="entry name" value="WalR-like"/>
</dbReference>
<evidence type="ECO:0000259" key="8">
    <source>
        <dbReference type="PROSITE" id="PS50043"/>
    </source>
</evidence>
<dbReference type="PANTHER" id="PTHR43214">
    <property type="entry name" value="TWO-COMPONENT RESPONSE REGULATOR"/>
    <property type="match status" value="1"/>
</dbReference>
<keyword evidence="3" id="KW-0805">Transcription regulation</keyword>
<dbReference type="GO" id="GO:0003677">
    <property type="term" value="F:DNA binding"/>
    <property type="evidence" value="ECO:0007669"/>
    <property type="project" value="UniProtKB-KW"/>
</dbReference>
<evidence type="ECO:0000256" key="2">
    <source>
        <dbReference type="ARBA" id="ARBA00022553"/>
    </source>
</evidence>
<protein>
    <recommendedName>
        <fullName evidence="1">Stage 0 sporulation protein A homolog</fullName>
    </recommendedName>
</protein>
<evidence type="ECO:0000259" key="9">
    <source>
        <dbReference type="PROSITE" id="PS50110"/>
    </source>
</evidence>